<dbReference type="RefSeq" id="WP_084088733.1">
    <property type="nucleotide sequence ID" value="NZ_FWXD01000001.1"/>
</dbReference>
<evidence type="ECO:0000256" key="4">
    <source>
        <dbReference type="ARBA" id="ARBA00022692"/>
    </source>
</evidence>
<dbReference type="Pfam" id="PF00990">
    <property type="entry name" value="GGDEF"/>
    <property type="match status" value="1"/>
</dbReference>
<dbReference type="Gene3D" id="3.30.450.20">
    <property type="entry name" value="PAS domain"/>
    <property type="match status" value="3"/>
</dbReference>
<dbReference type="InterPro" id="IPR035965">
    <property type="entry name" value="PAS-like_dom_sf"/>
</dbReference>
<dbReference type="CDD" id="cd12915">
    <property type="entry name" value="PDC2_DGC_like"/>
    <property type="match status" value="1"/>
</dbReference>
<sequence length="631" mass="70745">MRSPYLFWSSRQSAVISLVGALFGLGMVFILSYQVSSSYNAEVQRSRQGTETLAQVLEGQLSSALRETDLVLHDLAQRLNEADVAKADLGETRNKELQGLLLDKLALIRQADNIALVNPQAAMTHRALDTTGGEGLIDRDYFAMIRDNPFQERVYSRLVVANDAQKQGIVVARRYEKSDNQFGGLVVASLTTQYFDRLLGTIDVGHNGNILLLDDHMGIIASYPKRKNAAVFKPDANMVAQLNNGSLTGTQLVQSRTDSATRQTSYRLIAGTPFVIIVSVSSEDYLAHWRDATIYYLLGGGALLCMALLMTYFFWRSHRLARNLQQKEIKLNASEARFRQMIETTPVALVLAKLPDYFITYVNQRAADLFDMPQAAALSMRAFELYLNRLDFMDQVERLHDGKTIRAVEMRLQRHSGEPFWGSVSLSEVNTSESSTVVLGIVDITERKQMESELQRRATTDSLSGLYNRAHFMETANQELARAQRYARPLSLLMVDIDHFKRINDTYGHDVGDKAIRALSDICRGVLRDVDLLARLGGEEFAALLPETPRAQAFNVAERLRLAIEANCIITDDGQEVRFTSSIGITELRANDPLVDDLLKRADTALYYSKHHGRNRVSIAEEIDEHGNTQV</sequence>
<dbReference type="STRING" id="1121001.SAMN02745857_00274"/>
<dbReference type="InterPro" id="IPR033479">
    <property type="entry name" value="dCache_1"/>
</dbReference>
<dbReference type="NCBIfam" id="TIGR00254">
    <property type="entry name" value="GGDEF"/>
    <property type="match status" value="1"/>
</dbReference>
<dbReference type="PROSITE" id="PS50113">
    <property type="entry name" value="PAC"/>
    <property type="match status" value="1"/>
</dbReference>
<feature type="transmembrane region" description="Helical" evidence="8">
    <location>
        <begin position="294"/>
        <end position="315"/>
    </location>
</feature>
<evidence type="ECO:0000256" key="6">
    <source>
        <dbReference type="ARBA" id="ARBA00023136"/>
    </source>
</evidence>
<evidence type="ECO:0000256" key="7">
    <source>
        <dbReference type="ARBA" id="ARBA00034247"/>
    </source>
</evidence>
<feature type="domain" description="PAC" evidence="9">
    <location>
        <begin position="406"/>
        <end position="456"/>
    </location>
</feature>
<evidence type="ECO:0000256" key="2">
    <source>
        <dbReference type="ARBA" id="ARBA00012528"/>
    </source>
</evidence>
<evidence type="ECO:0000256" key="5">
    <source>
        <dbReference type="ARBA" id="ARBA00022989"/>
    </source>
</evidence>
<evidence type="ECO:0000313" key="12">
    <source>
        <dbReference type="Proteomes" id="UP000192761"/>
    </source>
</evidence>
<proteinExistence type="predicted"/>
<dbReference type="GO" id="GO:0043709">
    <property type="term" value="P:cell adhesion involved in single-species biofilm formation"/>
    <property type="evidence" value="ECO:0007669"/>
    <property type="project" value="TreeGrafter"/>
</dbReference>
<dbReference type="Pfam" id="PF02743">
    <property type="entry name" value="dCache_1"/>
    <property type="match status" value="1"/>
</dbReference>
<evidence type="ECO:0000256" key="3">
    <source>
        <dbReference type="ARBA" id="ARBA00022475"/>
    </source>
</evidence>
<dbReference type="GO" id="GO:0052621">
    <property type="term" value="F:diguanylate cyclase activity"/>
    <property type="evidence" value="ECO:0007669"/>
    <property type="project" value="UniProtKB-EC"/>
</dbReference>
<dbReference type="OrthoDB" id="9813903at2"/>
<name>A0A1W1WZ71_9NEIS</name>
<dbReference type="PANTHER" id="PTHR45138:SF9">
    <property type="entry name" value="DIGUANYLATE CYCLASE DGCM-RELATED"/>
    <property type="match status" value="1"/>
</dbReference>
<keyword evidence="6 8" id="KW-0472">Membrane</keyword>
<accession>A0A1W1WZ71</accession>
<gene>
    <name evidence="11" type="ORF">SAMN02745857_00274</name>
</gene>
<dbReference type="InterPro" id="IPR029787">
    <property type="entry name" value="Nucleotide_cyclase"/>
</dbReference>
<dbReference type="EMBL" id="FWXD01000001">
    <property type="protein sequence ID" value="SMC16903.1"/>
    <property type="molecule type" value="Genomic_DNA"/>
</dbReference>
<dbReference type="InterPro" id="IPR050469">
    <property type="entry name" value="Diguanylate_Cyclase"/>
</dbReference>
<organism evidence="11 12">
    <name type="scientific">Andreprevotia lacus DSM 23236</name>
    <dbReference type="NCBI Taxonomy" id="1121001"/>
    <lineage>
        <taxon>Bacteria</taxon>
        <taxon>Pseudomonadati</taxon>
        <taxon>Pseudomonadota</taxon>
        <taxon>Betaproteobacteria</taxon>
        <taxon>Neisseriales</taxon>
        <taxon>Chitinibacteraceae</taxon>
        <taxon>Andreprevotia</taxon>
    </lineage>
</organism>
<feature type="transmembrane region" description="Helical" evidence="8">
    <location>
        <begin position="12"/>
        <end position="35"/>
    </location>
</feature>
<keyword evidence="12" id="KW-1185">Reference proteome</keyword>
<dbReference type="AlphaFoldDB" id="A0A1W1WZ71"/>
<comment type="subcellular location">
    <subcellularLocation>
        <location evidence="1">Cell membrane</location>
        <topology evidence="1">Multi-pass membrane protein</topology>
    </subcellularLocation>
</comment>
<dbReference type="FunFam" id="3.30.70.270:FF:000001">
    <property type="entry name" value="Diguanylate cyclase domain protein"/>
    <property type="match status" value="1"/>
</dbReference>
<keyword evidence="3" id="KW-1003">Cell membrane</keyword>
<dbReference type="PROSITE" id="PS50887">
    <property type="entry name" value="GGDEF"/>
    <property type="match status" value="1"/>
</dbReference>
<dbReference type="Pfam" id="PF13426">
    <property type="entry name" value="PAS_9"/>
    <property type="match status" value="1"/>
</dbReference>
<dbReference type="CDD" id="cd00130">
    <property type="entry name" value="PAS"/>
    <property type="match status" value="1"/>
</dbReference>
<dbReference type="PANTHER" id="PTHR45138">
    <property type="entry name" value="REGULATORY COMPONENTS OF SENSORY TRANSDUCTION SYSTEM"/>
    <property type="match status" value="1"/>
</dbReference>
<evidence type="ECO:0000256" key="8">
    <source>
        <dbReference type="SAM" id="Phobius"/>
    </source>
</evidence>
<reference evidence="11 12" key="1">
    <citation type="submission" date="2017-04" db="EMBL/GenBank/DDBJ databases">
        <authorList>
            <person name="Afonso C.L."/>
            <person name="Miller P.J."/>
            <person name="Scott M.A."/>
            <person name="Spackman E."/>
            <person name="Goraichik I."/>
            <person name="Dimitrov K.M."/>
            <person name="Suarez D.L."/>
            <person name="Swayne D.E."/>
        </authorList>
    </citation>
    <scope>NUCLEOTIDE SEQUENCE [LARGE SCALE GENOMIC DNA]</scope>
    <source>
        <strain evidence="11 12">DSM 23236</strain>
    </source>
</reference>
<comment type="catalytic activity">
    <reaction evidence="7">
        <text>2 GTP = 3',3'-c-di-GMP + 2 diphosphate</text>
        <dbReference type="Rhea" id="RHEA:24898"/>
        <dbReference type="ChEBI" id="CHEBI:33019"/>
        <dbReference type="ChEBI" id="CHEBI:37565"/>
        <dbReference type="ChEBI" id="CHEBI:58805"/>
        <dbReference type="EC" id="2.7.7.65"/>
    </reaction>
</comment>
<dbReference type="InterPro" id="IPR043128">
    <property type="entry name" value="Rev_trsase/Diguanyl_cyclase"/>
</dbReference>
<dbReference type="SUPFAM" id="SSF55073">
    <property type="entry name" value="Nucleotide cyclase"/>
    <property type="match status" value="1"/>
</dbReference>
<dbReference type="InterPro" id="IPR000700">
    <property type="entry name" value="PAS-assoc_C"/>
</dbReference>
<keyword evidence="4 8" id="KW-0812">Transmembrane</keyword>
<evidence type="ECO:0000259" key="10">
    <source>
        <dbReference type="PROSITE" id="PS50887"/>
    </source>
</evidence>
<dbReference type="CDD" id="cd01949">
    <property type="entry name" value="GGDEF"/>
    <property type="match status" value="1"/>
</dbReference>
<dbReference type="Gene3D" id="3.30.70.270">
    <property type="match status" value="1"/>
</dbReference>
<dbReference type="NCBIfam" id="TIGR00229">
    <property type="entry name" value="sensory_box"/>
    <property type="match status" value="1"/>
</dbReference>
<evidence type="ECO:0000259" key="9">
    <source>
        <dbReference type="PROSITE" id="PS50113"/>
    </source>
</evidence>
<evidence type="ECO:0000313" key="11">
    <source>
        <dbReference type="EMBL" id="SMC16903.1"/>
    </source>
</evidence>
<dbReference type="Proteomes" id="UP000192761">
    <property type="component" value="Unassembled WGS sequence"/>
</dbReference>
<dbReference type="EC" id="2.7.7.65" evidence="2"/>
<keyword evidence="5 8" id="KW-1133">Transmembrane helix</keyword>
<feature type="domain" description="GGDEF" evidence="10">
    <location>
        <begin position="488"/>
        <end position="622"/>
    </location>
</feature>
<dbReference type="InterPro" id="IPR000014">
    <property type="entry name" value="PAS"/>
</dbReference>
<dbReference type="CDD" id="cd12914">
    <property type="entry name" value="PDC1_DGC_like"/>
    <property type="match status" value="1"/>
</dbReference>
<protein>
    <recommendedName>
        <fullName evidence="2">diguanylate cyclase</fullName>
        <ecNumber evidence="2">2.7.7.65</ecNumber>
    </recommendedName>
</protein>
<dbReference type="SUPFAM" id="SSF55785">
    <property type="entry name" value="PYP-like sensor domain (PAS domain)"/>
    <property type="match status" value="1"/>
</dbReference>
<dbReference type="GO" id="GO:0005886">
    <property type="term" value="C:plasma membrane"/>
    <property type="evidence" value="ECO:0007669"/>
    <property type="project" value="UniProtKB-SubCell"/>
</dbReference>
<dbReference type="SMART" id="SM00267">
    <property type="entry name" value="GGDEF"/>
    <property type="match status" value="1"/>
</dbReference>
<dbReference type="GO" id="GO:1902201">
    <property type="term" value="P:negative regulation of bacterial-type flagellum-dependent cell motility"/>
    <property type="evidence" value="ECO:0007669"/>
    <property type="project" value="TreeGrafter"/>
</dbReference>
<evidence type="ECO:0000256" key="1">
    <source>
        <dbReference type="ARBA" id="ARBA00004651"/>
    </source>
</evidence>
<dbReference type="InterPro" id="IPR000160">
    <property type="entry name" value="GGDEF_dom"/>
</dbReference>